<evidence type="ECO:0000313" key="2">
    <source>
        <dbReference type="Proteomes" id="UP000242381"/>
    </source>
</evidence>
<proteinExistence type="predicted"/>
<protein>
    <submittedName>
        <fullName evidence="1">Uncharacterized protein</fullName>
    </submittedName>
</protein>
<dbReference type="AlphaFoldDB" id="A0A1X0RYF6"/>
<reference evidence="1 2" key="1">
    <citation type="journal article" date="2016" name="Proc. Natl. Acad. Sci. U.S.A.">
        <title>Lipid metabolic changes in an early divergent fungus govern the establishment of a mutualistic symbiosis with endobacteria.</title>
        <authorList>
            <person name="Lastovetsky O.A."/>
            <person name="Gaspar M.L."/>
            <person name="Mondo S.J."/>
            <person name="LaButti K.M."/>
            <person name="Sandor L."/>
            <person name="Grigoriev I.V."/>
            <person name="Henry S.A."/>
            <person name="Pawlowska T.E."/>
        </authorList>
    </citation>
    <scope>NUCLEOTIDE SEQUENCE [LARGE SCALE GENOMIC DNA]</scope>
    <source>
        <strain evidence="1 2">ATCC 11559</strain>
    </source>
</reference>
<evidence type="ECO:0000313" key="1">
    <source>
        <dbReference type="EMBL" id="ORE17029.1"/>
    </source>
</evidence>
<dbReference type="Proteomes" id="UP000242381">
    <property type="component" value="Unassembled WGS sequence"/>
</dbReference>
<organism evidence="1 2">
    <name type="scientific">Rhizopus microsporus</name>
    <dbReference type="NCBI Taxonomy" id="58291"/>
    <lineage>
        <taxon>Eukaryota</taxon>
        <taxon>Fungi</taxon>
        <taxon>Fungi incertae sedis</taxon>
        <taxon>Mucoromycota</taxon>
        <taxon>Mucoromycotina</taxon>
        <taxon>Mucoromycetes</taxon>
        <taxon>Mucorales</taxon>
        <taxon>Mucorineae</taxon>
        <taxon>Rhizopodaceae</taxon>
        <taxon>Rhizopus</taxon>
    </lineage>
</organism>
<dbReference type="VEuPathDB" id="FungiDB:BCV72DRAFT_328887"/>
<sequence length="169" mass="19151">MVQTCTIGSKSDLYAGQYSKSLIWWASFHKRIKLPKTGISRKWKPAKFQMEREKVPLVVFGAEMFGKDLRKLKGNRRGVSGVFWRALKGRETAGDLIVVTIDEHKASKVCNACSNYPLTRTCELKGCSALVCSTCTILWQRDVNACKNMLSISLSIWDGRGRPSKYRRN</sequence>
<gene>
    <name evidence="1" type="ORF">BCV71DRAFT_265135</name>
</gene>
<accession>A0A1X0RYF6</accession>
<name>A0A1X0RYF6_RHIZD</name>
<dbReference type="EMBL" id="KV921367">
    <property type="protein sequence ID" value="ORE17029.1"/>
    <property type="molecule type" value="Genomic_DNA"/>
</dbReference>